<evidence type="ECO:0000256" key="2">
    <source>
        <dbReference type="ARBA" id="ARBA00009533"/>
    </source>
</evidence>
<keyword evidence="5 6" id="KW-0456">Lyase</keyword>
<evidence type="ECO:0000256" key="7">
    <source>
        <dbReference type="SAM" id="MobiDB-lite"/>
    </source>
</evidence>
<proteinExistence type="inferred from homology"/>
<dbReference type="Gene3D" id="3.40.640.10">
    <property type="entry name" value="Type I PLP-dependent aspartate aminotransferase-like (Major domain)"/>
    <property type="match status" value="1"/>
</dbReference>
<evidence type="ECO:0000256" key="3">
    <source>
        <dbReference type="ARBA" id="ARBA00022793"/>
    </source>
</evidence>
<evidence type="ECO:0000313" key="9">
    <source>
        <dbReference type="Proteomes" id="UP001220022"/>
    </source>
</evidence>
<gene>
    <name evidence="8" type="ORF">P2L57_15130</name>
</gene>
<keyword evidence="8" id="KW-0032">Aminotransferase</keyword>
<name>A0ABT5Z1T4_9ACTN</name>
<accession>A0ABT5Z1T4</accession>
<dbReference type="Proteomes" id="UP001220022">
    <property type="component" value="Unassembled WGS sequence"/>
</dbReference>
<protein>
    <submittedName>
        <fullName evidence="8">Aminotransferase class V-fold PLP-dependent enzyme</fullName>
    </submittedName>
</protein>
<evidence type="ECO:0000256" key="1">
    <source>
        <dbReference type="ARBA" id="ARBA00001933"/>
    </source>
</evidence>
<feature type="region of interest" description="Disordered" evidence="7">
    <location>
        <begin position="1"/>
        <end position="21"/>
    </location>
</feature>
<dbReference type="InterPro" id="IPR015424">
    <property type="entry name" value="PyrdxlP-dep_Trfase"/>
</dbReference>
<dbReference type="RefSeq" id="WP_275814256.1">
    <property type="nucleotide sequence ID" value="NZ_BAAANM010000003.1"/>
</dbReference>
<dbReference type="EMBL" id="JARHTQ010000008">
    <property type="protein sequence ID" value="MDF2257010.1"/>
    <property type="molecule type" value="Genomic_DNA"/>
</dbReference>
<keyword evidence="9" id="KW-1185">Reference proteome</keyword>
<keyword evidence="3" id="KW-0210">Decarboxylase</keyword>
<comment type="cofactor">
    <cofactor evidence="1 6">
        <name>pyridoxal 5'-phosphate</name>
        <dbReference type="ChEBI" id="CHEBI:597326"/>
    </cofactor>
</comment>
<dbReference type="PANTHER" id="PTHR45677">
    <property type="entry name" value="GLUTAMATE DECARBOXYLASE-RELATED"/>
    <property type="match status" value="1"/>
</dbReference>
<dbReference type="SUPFAM" id="SSF53383">
    <property type="entry name" value="PLP-dependent transferases"/>
    <property type="match status" value="1"/>
</dbReference>
<evidence type="ECO:0000313" key="8">
    <source>
        <dbReference type="EMBL" id="MDF2257010.1"/>
    </source>
</evidence>
<feature type="compositionally biased region" description="Polar residues" evidence="7">
    <location>
        <begin position="477"/>
        <end position="488"/>
    </location>
</feature>
<dbReference type="Gene3D" id="3.90.1150.170">
    <property type="match status" value="1"/>
</dbReference>
<dbReference type="Pfam" id="PF00282">
    <property type="entry name" value="Pyridoxal_deC"/>
    <property type="match status" value="1"/>
</dbReference>
<evidence type="ECO:0000256" key="5">
    <source>
        <dbReference type="ARBA" id="ARBA00023239"/>
    </source>
</evidence>
<evidence type="ECO:0000256" key="4">
    <source>
        <dbReference type="ARBA" id="ARBA00022898"/>
    </source>
</evidence>
<keyword evidence="8" id="KW-0808">Transferase</keyword>
<dbReference type="InterPro" id="IPR002129">
    <property type="entry name" value="PyrdxlP-dep_de-COase"/>
</dbReference>
<dbReference type="Gene3D" id="3.90.1150.10">
    <property type="entry name" value="Aspartate Aminotransferase, domain 1"/>
    <property type="match status" value="1"/>
</dbReference>
<feature type="region of interest" description="Disordered" evidence="7">
    <location>
        <begin position="470"/>
        <end position="500"/>
    </location>
</feature>
<dbReference type="InterPro" id="IPR015421">
    <property type="entry name" value="PyrdxlP-dep_Trfase_major"/>
</dbReference>
<organism evidence="8 9">
    <name type="scientific">Streptantibioticus ferralitis</name>
    <dbReference type="NCBI Taxonomy" id="236510"/>
    <lineage>
        <taxon>Bacteria</taxon>
        <taxon>Bacillati</taxon>
        <taxon>Actinomycetota</taxon>
        <taxon>Actinomycetes</taxon>
        <taxon>Kitasatosporales</taxon>
        <taxon>Streptomycetaceae</taxon>
        <taxon>Streptantibioticus</taxon>
    </lineage>
</organism>
<comment type="similarity">
    <text evidence="2 6">Belongs to the group II decarboxylase family.</text>
</comment>
<keyword evidence="4 6" id="KW-0663">Pyridoxal phosphate</keyword>
<dbReference type="GO" id="GO:0008483">
    <property type="term" value="F:transaminase activity"/>
    <property type="evidence" value="ECO:0007669"/>
    <property type="project" value="UniProtKB-KW"/>
</dbReference>
<evidence type="ECO:0000256" key="6">
    <source>
        <dbReference type="RuleBase" id="RU000382"/>
    </source>
</evidence>
<comment type="caution">
    <text evidence="8">The sequence shown here is derived from an EMBL/GenBank/DDBJ whole genome shotgun (WGS) entry which is preliminary data.</text>
</comment>
<dbReference type="PANTHER" id="PTHR45677:SF8">
    <property type="entry name" value="CYSTEINE SULFINIC ACID DECARBOXYLASE"/>
    <property type="match status" value="1"/>
</dbReference>
<reference evidence="8 9" key="1">
    <citation type="submission" date="2023-03" db="EMBL/GenBank/DDBJ databases">
        <title>Draft genome sequence of type strain Streptomyces ferralitis JCM 14344.</title>
        <authorList>
            <person name="Klaysubun C."/>
            <person name="Duangmal K."/>
        </authorList>
    </citation>
    <scope>NUCLEOTIDE SEQUENCE [LARGE SCALE GENOMIC DNA]</scope>
    <source>
        <strain evidence="8 9">JCM 14344</strain>
    </source>
</reference>
<sequence>MPTPYDPGAYRPPALAGGASGPSHLRPLIDTVLGALAQGAAARGGPIPHGGPQAVAARLRALAAPVLPTGGTGAQEALHTLVRAVTEGSADPADPYCVAHLHCPPLALAVAADLAVSALNPSMDSWDQAPAASTLEAETTAALAALVYPDLPQPDCLVTTGGSESNQLGLLLARERARAAGSPGVHIVCGANAHHSIHRAAWLLGLPEPRTLPTPDGTLHPATVERALAELHGPALVIATAGTTDSGAIDPLPGIAEVTTAHGAELHIDASYGGPLLFSRRHRARLTGLQSATSVALDLHKLGWQPIAAGLLAVPDATALRPLAIRADYLNADDDTKAGLPDLLGRSLRTTRRADILKIAVTLRALGRDGLAQLVDDVCQQAQQLANLIEAHPGLTLYARPTITTVLFRPSHLTDSELATSRLALMTSGSAVLGRAHAADRLWLKATLLNPTIGPADFTALLDLVAHTGRETRTGRPPSNGQEPSTGQDPPGGNTPRTGQ</sequence>
<dbReference type="InterPro" id="IPR015422">
    <property type="entry name" value="PyrdxlP-dep_Trfase_small"/>
</dbReference>